<evidence type="ECO:0000313" key="5">
    <source>
        <dbReference type="Proteomes" id="UP000886890"/>
    </source>
</evidence>
<comment type="caution">
    <text evidence="4">The sequence shown here is derived from an EMBL/GenBank/DDBJ whole genome shotgun (WGS) entry which is preliminary data.</text>
</comment>
<dbReference type="PANTHER" id="PTHR45138:SF9">
    <property type="entry name" value="DIGUANYLATE CYCLASE DGCM-RELATED"/>
    <property type="match status" value="1"/>
</dbReference>
<dbReference type="Proteomes" id="UP000886890">
    <property type="component" value="Unassembled WGS sequence"/>
</dbReference>
<dbReference type="CDD" id="cd01949">
    <property type="entry name" value="GGDEF"/>
    <property type="match status" value="1"/>
</dbReference>
<dbReference type="SUPFAM" id="SSF55073">
    <property type="entry name" value="Nucleotide cyclase"/>
    <property type="match status" value="1"/>
</dbReference>
<feature type="transmembrane region" description="Helical" evidence="2">
    <location>
        <begin position="179"/>
        <end position="197"/>
    </location>
</feature>
<dbReference type="PANTHER" id="PTHR45138">
    <property type="entry name" value="REGULATORY COMPONENTS OF SENSORY TRANSDUCTION SYSTEM"/>
    <property type="match status" value="1"/>
</dbReference>
<feature type="domain" description="GGDEF" evidence="3">
    <location>
        <begin position="405"/>
        <end position="543"/>
    </location>
</feature>
<feature type="transmembrane region" description="Helical" evidence="2">
    <location>
        <begin position="560"/>
        <end position="577"/>
    </location>
</feature>
<dbReference type="InterPro" id="IPR043128">
    <property type="entry name" value="Rev_trsase/Diguanyl_cyclase"/>
</dbReference>
<dbReference type="GO" id="GO:0052621">
    <property type="term" value="F:diguanylate cyclase activity"/>
    <property type="evidence" value="ECO:0007669"/>
    <property type="project" value="TreeGrafter"/>
</dbReference>
<dbReference type="InterPro" id="IPR050469">
    <property type="entry name" value="Diguanylate_Cyclase"/>
</dbReference>
<feature type="region of interest" description="Disordered" evidence="1">
    <location>
        <begin position="56"/>
        <end position="76"/>
    </location>
</feature>
<dbReference type="EMBL" id="DXEK01000157">
    <property type="protein sequence ID" value="HIX77775.1"/>
    <property type="molecule type" value="Genomic_DNA"/>
</dbReference>
<keyword evidence="2" id="KW-1133">Transmembrane helix</keyword>
<evidence type="ECO:0000313" key="4">
    <source>
        <dbReference type="EMBL" id="HIX77775.1"/>
    </source>
</evidence>
<dbReference type="AlphaFoldDB" id="A0A9D1XEM3"/>
<dbReference type="NCBIfam" id="TIGR00254">
    <property type="entry name" value="GGDEF"/>
    <property type="match status" value="1"/>
</dbReference>
<gene>
    <name evidence="4" type="ORF">H9734_09320</name>
</gene>
<dbReference type="SMART" id="SM00267">
    <property type="entry name" value="GGDEF"/>
    <property type="match status" value="1"/>
</dbReference>
<dbReference type="InterPro" id="IPR000160">
    <property type="entry name" value="GGDEF_dom"/>
</dbReference>
<dbReference type="Pfam" id="PF00990">
    <property type="entry name" value="GGDEF"/>
    <property type="match status" value="1"/>
</dbReference>
<evidence type="ECO:0000256" key="1">
    <source>
        <dbReference type="SAM" id="MobiDB-lite"/>
    </source>
</evidence>
<keyword evidence="2" id="KW-0812">Transmembrane</keyword>
<evidence type="ECO:0000256" key="2">
    <source>
        <dbReference type="SAM" id="Phobius"/>
    </source>
</evidence>
<reference evidence="4" key="1">
    <citation type="journal article" date="2021" name="PeerJ">
        <title>Extensive microbial diversity within the chicken gut microbiome revealed by metagenomics and culture.</title>
        <authorList>
            <person name="Gilroy R."/>
            <person name="Ravi A."/>
            <person name="Getino M."/>
            <person name="Pursley I."/>
            <person name="Horton D.L."/>
            <person name="Alikhan N.F."/>
            <person name="Baker D."/>
            <person name="Gharbi K."/>
            <person name="Hall N."/>
            <person name="Watson M."/>
            <person name="Adriaenssens E.M."/>
            <person name="Foster-Nyarko E."/>
            <person name="Jarju S."/>
            <person name="Secka A."/>
            <person name="Antonio M."/>
            <person name="Oren A."/>
            <person name="Chaudhuri R.R."/>
            <person name="La Ragione R."/>
            <person name="Hildebrand F."/>
            <person name="Pallen M.J."/>
        </authorList>
    </citation>
    <scope>NUCLEOTIDE SEQUENCE</scope>
    <source>
        <strain evidence="4">CHK183-1962</strain>
    </source>
</reference>
<keyword evidence="2" id="KW-0472">Membrane</keyword>
<reference evidence="4" key="2">
    <citation type="submission" date="2021-04" db="EMBL/GenBank/DDBJ databases">
        <authorList>
            <person name="Gilroy R."/>
        </authorList>
    </citation>
    <scope>NUCLEOTIDE SEQUENCE</scope>
    <source>
        <strain evidence="4">CHK183-1962</strain>
    </source>
</reference>
<dbReference type="Gene3D" id="3.30.70.270">
    <property type="match status" value="1"/>
</dbReference>
<protein>
    <submittedName>
        <fullName evidence="4">GGDEF domain-containing protein</fullName>
    </submittedName>
</protein>
<dbReference type="InterPro" id="IPR029787">
    <property type="entry name" value="Nucleotide_cyclase"/>
</dbReference>
<dbReference type="PROSITE" id="PS50887">
    <property type="entry name" value="GGDEF"/>
    <property type="match status" value="1"/>
</dbReference>
<accession>A0A9D1XEM3</accession>
<sequence>MILFAAVTVCLLLVSVTDLVKMQWKQEDSYLGQILEDTRKFLDDAEIKYAANQTSEVQNGAVENSETEEKDGSEENRSFIEETIRNIPTDRATILFCVDVETGALLGMTENNISETEMIQSTDWGKVLKKLENMEDGQTTFIRLNNAYTAVSVIWYRPEILLVGLNTGESFSSQIRNSIFHITAGVFISCMLVVILIKKFLKQFFLTDIDKIKREVTHMLEGKLHSEAGELETEFDFCQSEETELLASAIRELENGYVHKTERMNKIFNSISPHISAFELLDNPRQNFFSDNFASVMGLSREEAQYYKENTESFKELVRKLTQRSDKGNIVPFRGKYLEVHVFEIQTEVVGVFIDRTVEETERHRLTSYIRNEQKKSMMDDLTGIMNRKGFQRTVEKILQKDGVNAGVLMVCDLDNFKSVNDSLGHPEGDFVLKLFADVLKKEFRKSDVIGRIGGDEFMIFLPNAVGDLALRKKLDHFMDSVRGRLSAYRKYELSVSVGVSRIDADTGVMDFRKLYEKYLRHVQARMSAKRGAGSEKRTDVTFLFHEQLPNINTERIKELYLIVMCFLLLFYSGMAAVRKFRAGLIVVTSIAWLFRISSYC</sequence>
<organism evidence="4 5">
    <name type="scientific">Candidatus Fusicatenibacter merdavium</name>
    <dbReference type="NCBI Taxonomy" id="2838600"/>
    <lineage>
        <taxon>Bacteria</taxon>
        <taxon>Bacillati</taxon>
        <taxon>Bacillota</taxon>
        <taxon>Clostridia</taxon>
        <taxon>Lachnospirales</taxon>
        <taxon>Lachnospiraceae</taxon>
        <taxon>Fusicatenibacter</taxon>
    </lineage>
</organism>
<proteinExistence type="predicted"/>
<feature type="transmembrane region" description="Helical" evidence="2">
    <location>
        <begin position="583"/>
        <end position="600"/>
    </location>
</feature>
<name>A0A9D1XEM3_9FIRM</name>
<evidence type="ECO:0000259" key="3">
    <source>
        <dbReference type="PROSITE" id="PS50887"/>
    </source>
</evidence>